<evidence type="ECO:0000256" key="12">
    <source>
        <dbReference type="SAM" id="Phobius"/>
    </source>
</evidence>
<dbReference type="GO" id="GO:0005524">
    <property type="term" value="F:ATP binding"/>
    <property type="evidence" value="ECO:0007669"/>
    <property type="project" value="UniProtKB-KW"/>
</dbReference>
<evidence type="ECO:0000256" key="2">
    <source>
        <dbReference type="ARBA" id="ARBA00022448"/>
    </source>
</evidence>
<comment type="subcellular location">
    <subcellularLocation>
        <location evidence="1">Cell membrane</location>
        <topology evidence="1">Multi-pass membrane protein</topology>
    </subcellularLocation>
</comment>
<dbReference type="Gene3D" id="1.20.1560.10">
    <property type="entry name" value="ABC transporter type 1, transmembrane domain"/>
    <property type="match status" value="1"/>
</dbReference>
<dbReference type="InterPro" id="IPR039421">
    <property type="entry name" value="Type_1_exporter"/>
</dbReference>
<dbReference type="SMART" id="SM00382">
    <property type="entry name" value="AAA"/>
    <property type="match status" value="1"/>
</dbReference>
<keyword evidence="4" id="KW-0547">Nucleotide-binding</keyword>
<evidence type="ECO:0000256" key="9">
    <source>
        <dbReference type="ARBA" id="ARBA00061644"/>
    </source>
</evidence>
<dbReference type="InterPro" id="IPR003593">
    <property type="entry name" value="AAA+_ATPase"/>
</dbReference>
<evidence type="ECO:0000256" key="10">
    <source>
        <dbReference type="ARBA" id="ARBA00071747"/>
    </source>
</evidence>
<feature type="transmembrane region" description="Helical" evidence="12">
    <location>
        <begin position="188"/>
        <end position="208"/>
    </location>
</feature>
<dbReference type="GO" id="GO:0005886">
    <property type="term" value="C:plasma membrane"/>
    <property type="evidence" value="ECO:0007669"/>
    <property type="project" value="UniProtKB-SubCell"/>
</dbReference>
<dbReference type="PROSITE" id="PS00211">
    <property type="entry name" value="ABC_TRANSPORTER_1"/>
    <property type="match status" value="1"/>
</dbReference>
<comment type="caution">
    <text evidence="15">The sequence shown here is derived from an EMBL/GenBank/DDBJ whole genome shotgun (WGS) entry which is preliminary data.</text>
</comment>
<dbReference type="SUPFAM" id="SSF90123">
    <property type="entry name" value="ABC transporter transmembrane region"/>
    <property type="match status" value="1"/>
</dbReference>
<keyword evidence="3 12" id="KW-0812">Transmembrane</keyword>
<keyword evidence="6 12" id="KW-1133">Transmembrane helix</keyword>
<comment type="function">
    <text evidence="8">ABC transporter involved in fatty acid import. Transmembrane domains (TMD) form a pore in the membrane and the ATP-binding domain (NBD) is responsible for energy generation.</text>
</comment>
<protein>
    <recommendedName>
        <fullName evidence="10">Fatty acid ABC transporter ATP-binding/permease protein</fullName>
    </recommendedName>
</protein>
<keyword evidence="7 12" id="KW-0472">Membrane</keyword>
<evidence type="ECO:0000259" key="14">
    <source>
        <dbReference type="PROSITE" id="PS50929"/>
    </source>
</evidence>
<feature type="domain" description="ABC transmembrane type-1" evidence="14">
    <location>
        <begin position="67"/>
        <end position="364"/>
    </location>
</feature>
<reference evidence="16" key="1">
    <citation type="submission" date="2017-04" db="EMBL/GenBank/DDBJ databases">
        <title>Function of individual gut microbiota members based on whole genome sequencing of pure cultures obtained from chicken caecum.</title>
        <authorList>
            <person name="Medvecky M."/>
            <person name="Cejkova D."/>
            <person name="Polansky O."/>
            <person name="Karasova D."/>
            <person name="Kubasova T."/>
            <person name="Cizek A."/>
            <person name="Rychlik I."/>
        </authorList>
    </citation>
    <scope>NUCLEOTIDE SEQUENCE [LARGE SCALE GENOMIC DNA]</scope>
    <source>
        <strain evidence="16">An5</strain>
    </source>
</reference>
<dbReference type="PANTHER" id="PTHR24221:SF499">
    <property type="entry name" value="FATTY ACID ABC TRANSPORTER ATP-BINDING_PERMEASE PROTEIN"/>
    <property type="match status" value="1"/>
</dbReference>
<dbReference type="SUPFAM" id="SSF52540">
    <property type="entry name" value="P-loop containing nucleoside triphosphate hydrolases"/>
    <property type="match status" value="1"/>
</dbReference>
<dbReference type="Pfam" id="PF00005">
    <property type="entry name" value="ABC_tran"/>
    <property type="match status" value="1"/>
</dbReference>
<keyword evidence="5" id="KW-0067">ATP-binding</keyword>
<evidence type="ECO:0000259" key="13">
    <source>
        <dbReference type="PROSITE" id="PS50893"/>
    </source>
</evidence>
<evidence type="ECO:0000256" key="5">
    <source>
        <dbReference type="ARBA" id="ARBA00022840"/>
    </source>
</evidence>
<dbReference type="InterPro" id="IPR003439">
    <property type="entry name" value="ABC_transporter-like_ATP-bd"/>
</dbReference>
<dbReference type="Pfam" id="PF00664">
    <property type="entry name" value="ABC_membrane"/>
    <property type="match status" value="1"/>
</dbReference>
<dbReference type="EMBL" id="NFIE01000002">
    <property type="protein sequence ID" value="OUN89700.1"/>
    <property type="molecule type" value="Genomic_DNA"/>
</dbReference>
<feature type="compositionally biased region" description="Polar residues" evidence="11">
    <location>
        <begin position="1"/>
        <end position="17"/>
    </location>
</feature>
<dbReference type="GO" id="GO:0140359">
    <property type="term" value="F:ABC-type transporter activity"/>
    <property type="evidence" value="ECO:0007669"/>
    <property type="project" value="InterPro"/>
</dbReference>
<dbReference type="AlphaFoldDB" id="A0A1Y3Y5U5"/>
<dbReference type="OrthoDB" id="3176683at2"/>
<dbReference type="InterPro" id="IPR027417">
    <property type="entry name" value="P-loop_NTPase"/>
</dbReference>
<dbReference type="PANTHER" id="PTHR24221">
    <property type="entry name" value="ATP-BINDING CASSETTE SUB-FAMILY B"/>
    <property type="match status" value="1"/>
</dbReference>
<evidence type="ECO:0000313" key="15">
    <source>
        <dbReference type="EMBL" id="OUN89700.1"/>
    </source>
</evidence>
<gene>
    <name evidence="15" type="ORF">B5G02_01310</name>
</gene>
<feature type="transmembrane region" description="Helical" evidence="12">
    <location>
        <begin position="214"/>
        <end position="231"/>
    </location>
</feature>
<dbReference type="PROSITE" id="PS50929">
    <property type="entry name" value="ABC_TM1F"/>
    <property type="match status" value="1"/>
</dbReference>
<evidence type="ECO:0000256" key="4">
    <source>
        <dbReference type="ARBA" id="ARBA00022741"/>
    </source>
</evidence>
<proteinExistence type="inferred from homology"/>
<dbReference type="Proteomes" id="UP000195781">
    <property type="component" value="Unassembled WGS sequence"/>
</dbReference>
<evidence type="ECO:0000256" key="11">
    <source>
        <dbReference type="SAM" id="MobiDB-lite"/>
    </source>
</evidence>
<evidence type="ECO:0000256" key="1">
    <source>
        <dbReference type="ARBA" id="ARBA00004651"/>
    </source>
</evidence>
<dbReference type="CDD" id="cd03254">
    <property type="entry name" value="ABCC_Glucan_exporter_like"/>
    <property type="match status" value="1"/>
</dbReference>
<name>A0A1Y3Y5U5_9ACTN</name>
<dbReference type="Gene3D" id="3.40.50.300">
    <property type="entry name" value="P-loop containing nucleotide triphosphate hydrolases"/>
    <property type="match status" value="1"/>
</dbReference>
<evidence type="ECO:0000256" key="8">
    <source>
        <dbReference type="ARBA" id="ARBA00055053"/>
    </source>
</evidence>
<organism evidence="15 16">
    <name type="scientific">[Collinsella] massiliensis</name>
    <dbReference type="NCBI Taxonomy" id="1232426"/>
    <lineage>
        <taxon>Bacteria</taxon>
        <taxon>Bacillati</taxon>
        <taxon>Actinomycetota</taxon>
        <taxon>Coriobacteriia</taxon>
        <taxon>Coriobacteriales</taxon>
        <taxon>Coriobacteriaceae</taxon>
        <taxon>Enorma</taxon>
    </lineage>
</organism>
<dbReference type="InterPro" id="IPR011527">
    <property type="entry name" value="ABC1_TM_dom"/>
</dbReference>
<sequence length="669" mass="74068">MSSSNAAETAFKNTLGVNTPEPPEPEDTRQNVAGRKKLAPKKTGVRGKTLARLIKTLFSFYPKALPLVICCIVVSAILSSLPATFMQRALEIVTATWQSGDWQSVAGRIGSLVITLIGIYVVSLILNFTYTRTMAIITQGSLEKFRERLFDHMQDLPISYFDTHQRGDIMSHYTNDIDALRQMIGQSLPNITLTMVTLVSVFCVMIYYSVWMAIIIVAGVLFMAYMTKVLGSRSARNFVAQQKEIGIVEGHVEEIMNGQRVVKVFCHEQAAQEDFDVRNEELFRASRAANMYTNTLGPILMNLGNLIYVVVALVGGVFIEMHVPNLSISGLPFSIAVTVPFLNMTKQFAGQIGQISQQINSVVMGLAGAERLFELMDEEPEHDEGYVTLVNTKMVNGELVETTDTKSGRWAWKHPHHDGRVELVPLRGDVRLNDVDFGYKPGHTVLHDISVWAKPGQKIAFVGATGAGKTTITNLINRFYDIADGKIRYDGININKIRKDDLRRSLGMVLQDVNLFTGTVMDNIRYGRLDATDEECIAAAKLAGAHGFIERLPEGYNTMLTDNGSNLSQGQRQLLSISRAAVADPPVMILDEATSSIDTRTEAIVQKGMDALMGGRTTFVIAHRLSTVRNSDAIIVLDHGRIIERGSHDELIAKHGVYYQLYTGAFELE</sequence>
<dbReference type="RefSeq" id="WP_094334876.1">
    <property type="nucleotide sequence ID" value="NZ_NFIE01000002.1"/>
</dbReference>
<evidence type="ECO:0000256" key="3">
    <source>
        <dbReference type="ARBA" id="ARBA00022692"/>
    </source>
</evidence>
<feature type="domain" description="ABC transporter" evidence="13">
    <location>
        <begin position="430"/>
        <end position="664"/>
    </location>
</feature>
<feature type="transmembrane region" description="Helical" evidence="12">
    <location>
        <begin position="64"/>
        <end position="85"/>
    </location>
</feature>
<evidence type="ECO:0000256" key="6">
    <source>
        <dbReference type="ARBA" id="ARBA00022989"/>
    </source>
</evidence>
<dbReference type="PROSITE" id="PS50893">
    <property type="entry name" value="ABC_TRANSPORTER_2"/>
    <property type="match status" value="1"/>
</dbReference>
<evidence type="ECO:0000313" key="16">
    <source>
        <dbReference type="Proteomes" id="UP000195781"/>
    </source>
</evidence>
<keyword evidence="16" id="KW-1185">Reference proteome</keyword>
<dbReference type="InterPro" id="IPR017871">
    <property type="entry name" value="ABC_transporter-like_CS"/>
</dbReference>
<dbReference type="InterPro" id="IPR036640">
    <property type="entry name" value="ABC1_TM_sf"/>
</dbReference>
<accession>A0A1Y3Y5U5</accession>
<keyword evidence="2" id="KW-0813">Transport</keyword>
<dbReference type="FunFam" id="3.40.50.300:FF:000287">
    <property type="entry name" value="Multidrug ABC transporter ATP-binding protein"/>
    <property type="match status" value="1"/>
</dbReference>
<evidence type="ECO:0000256" key="7">
    <source>
        <dbReference type="ARBA" id="ARBA00023136"/>
    </source>
</evidence>
<dbReference type="GO" id="GO:0016887">
    <property type="term" value="F:ATP hydrolysis activity"/>
    <property type="evidence" value="ECO:0007669"/>
    <property type="project" value="InterPro"/>
</dbReference>
<dbReference type="CDD" id="cd18547">
    <property type="entry name" value="ABC_6TM_Tm288_like"/>
    <property type="match status" value="1"/>
</dbReference>
<feature type="transmembrane region" description="Helical" evidence="12">
    <location>
        <begin position="299"/>
        <end position="319"/>
    </location>
</feature>
<feature type="region of interest" description="Disordered" evidence="11">
    <location>
        <begin position="1"/>
        <end position="40"/>
    </location>
</feature>
<comment type="similarity">
    <text evidence="9">Belongs to the ABC transporter superfamily. Lipid exporter (TC 3.A.1.106) family.</text>
</comment>
<feature type="transmembrane region" description="Helical" evidence="12">
    <location>
        <begin position="105"/>
        <end position="126"/>
    </location>
</feature>